<evidence type="ECO:0000256" key="10">
    <source>
        <dbReference type="ARBA" id="ARBA00022989"/>
    </source>
</evidence>
<keyword evidence="17" id="KW-0132">Cell division</keyword>
<dbReference type="InterPro" id="IPR036138">
    <property type="entry name" value="PBP_dimer_sf"/>
</dbReference>
<proteinExistence type="inferred from homology"/>
<dbReference type="Gene3D" id="3.90.1310.10">
    <property type="entry name" value="Penicillin-binding protein 2a (Domain 2)"/>
    <property type="match status" value="1"/>
</dbReference>
<dbReference type="STRING" id="1190417.SAMN05660690_2235"/>
<feature type="domain" description="Penicillin-binding protein dimerisation" evidence="16">
    <location>
        <begin position="464"/>
        <end position="630"/>
    </location>
</feature>
<name>A0A1G6NVN9_9ACTN</name>
<protein>
    <recommendedName>
        <fullName evidence="5">beta-lactamase</fullName>
        <ecNumber evidence="5">3.5.2.6</ecNumber>
    </recommendedName>
</protein>
<evidence type="ECO:0000256" key="3">
    <source>
        <dbReference type="ARBA" id="ARBA00007171"/>
    </source>
</evidence>
<dbReference type="Pfam" id="PF03717">
    <property type="entry name" value="PBP_dimer"/>
    <property type="match status" value="1"/>
</dbReference>
<evidence type="ECO:0000313" key="18">
    <source>
        <dbReference type="Proteomes" id="UP000199416"/>
    </source>
</evidence>
<keyword evidence="6 14" id="KW-0812">Transmembrane</keyword>
<keyword evidence="17" id="KW-0131">Cell cycle</keyword>
<sequence>MRDGWDAGGPVDEERSRRWTRRQRRVLWAAPETADEPGEDTGRRRRTRQERRDRRSALFDLLAVVAALALVGLGLANLVLIGETELAGRQAAIAVGGIVALAACWRVRVRYLDVLGRVAYGAAVVLLVGVLVTGVSAKGATRWIVVGPFTFQPSELAKLGLLLVLAGVLGSGRPAWQRFALAVLLAAAPTGLTLLQPDLSTTMLLVVLTGSMLVIGRVPARFLVPLVAAVAVSAPLMISLLQPYQLQRLGTFLVGAHESPTGSGWALRQAHITLGSAGLFGRSGDPLRELRAEYLPEGHTDLAPASLVGQWGLVAGAGVVLAVVVLVWRLALASRRSRTAHGALVAGGLAVLMGVETVVSVGANLGLLPLAGVPFPLLSYGGTALVVHLAAIGVVLGVRRDGARRRLWARSGRRSRRPRLVRLAALALSALLVSFGVYGWRLQVTRGEELTLAGEEQMTRCVRLPAPRGAITDRHDTPLAVDASATGTGVDRVLVVPALLRDTPSAVDRLAALTGRVPGDLQAEIDAAEPTTLSLPVAEVPRPTGEAVTAAGITGVLVVPEPRRSYPQGAALGPVLGFVGVATPESEQRWAGLPAGEFVGRAGLELQYDAVLRGVNGRQCLYVDPSGVPVALAERVAPVPGADLRLSLDLGLQRQLYDGLVAALDAQRRADGHVAAAVAMDPRSGQVLAMASAPSFDNGVYGPPADTGALTALAEAPGSPTLEHATQAALPPGSTFKLVVAAANQAHGVLDPYRAVPTGADFTYGGHTFGNWKPMGPMDLVESIAWSNDVYFYKLALALGAEAIAETAAALGVGQPTGIDLPGESAGYLGTPESVAADGGTWYGGSTVILGIGQGEIQVTPLQNARWTAAVATGALVTPRLGLAVGAEGSWTAVPAPAPAPLPFADALGPVREGMRQVVTGGTATRLGTLPAPVGAKTGTAQDGGLGPDEYDYWMTAAAPSDAPEIVVTSLVQAPEARKGDAATVAQEGLRYYLDHRADVLATGPVQAP</sequence>
<comment type="similarity">
    <text evidence="4">Belongs to the class-D beta-lactamase family.</text>
</comment>
<evidence type="ECO:0000256" key="6">
    <source>
        <dbReference type="ARBA" id="ARBA00022692"/>
    </source>
</evidence>
<keyword evidence="7" id="KW-0732">Signal</keyword>
<feature type="transmembrane region" description="Helical" evidence="14">
    <location>
        <begin position="58"/>
        <end position="81"/>
    </location>
</feature>
<comment type="catalytic activity">
    <reaction evidence="1">
        <text>a beta-lactam + H2O = a substituted beta-amino acid</text>
        <dbReference type="Rhea" id="RHEA:20401"/>
        <dbReference type="ChEBI" id="CHEBI:15377"/>
        <dbReference type="ChEBI" id="CHEBI:35627"/>
        <dbReference type="ChEBI" id="CHEBI:140347"/>
        <dbReference type="EC" id="3.5.2.6"/>
    </reaction>
</comment>
<feature type="transmembrane region" description="Helical" evidence="14">
    <location>
        <begin position="420"/>
        <end position="440"/>
    </location>
</feature>
<dbReference type="PANTHER" id="PTHR30627">
    <property type="entry name" value="PEPTIDOGLYCAN D,D-TRANSPEPTIDASE"/>
    <property type="match status" value="1"/>
</dbReference>
<dbReference type="SUPFAM" id="SSF56601">
    <property type="entry name" value="beta-lactamase/transpeptidase-like"/>
    <property type="match status" value="1"/>
</dbReference>
<feature type="transmembrane region" description="Helical" evidence="14">
    <location>
        <begin position="311"/>
        <end position="331"/>
    </location>
</feature>
<dbReference type="InterPro" id="IPR001182">
    <property type="entry name" value="FtsW/RodA"/>
</dbReference>
<keyword evidence="8" id="KW-0378">Hydrolase</keyword>
<dbReference type="GO" id="GO:0008800">
    <property type="term" value="F:beta-lactamase activity"/>
    <property type="evidence" value="ECO:0007669"/>
    <property type="project" value="UniProtKB-EC"/>
</dbReference>
<evidence type="ECO:0000256" key="9">
    <source>
        <dbReference type="ARBA" id="ARBA00022960"/>
    </source>
</evidence>
<keyword evidence="9" id="KW-0133">Cell shape</keyword>
<dbReference type="PANTHER" id="PTHR30627:SF6">
    <property type="entry name" value="BETA-LACTAMASE YBXI-RELATED"/>
    <property type="match status" value="1"/>
</dbReference>
<feature type="transmembrane region" description="Helical" evidence="14">
    <location>
        <begin position="117"/>
        <end position="136"/>
    </location>
</feature>
<dbReference type="Pfam" id="PF01098">
    <property type="entry name" value="FTSW_RODA_SPOVE"/>
    <property type="match status" value="1"/>
</dbReference>
<dbReference type="Pfam" id="PF00905">
    <property type="entry name" value="Transpeptidase"/>
    <property type="match status" value="1"/>
</dbReference>
<feature type="region of interest" description="Disordered" evidence="13">
    <location>
        <begin position="29"/>
        <end position="49"/>
    </location>
</feature>
<dbReference type="EC" id="3.5.2.6" evidence="5"/>
<dbReference type="Proteomes" id="UP000199416">
    <property type="component" value="Unassembled WGS sequence"/>
</dbReference>
<dbReference type="EMBL" id="FMZF01000003">
    <property type="protein sequence ID" value="SDC71316.1"/>
    <property type="molecule type" value="Genomic_DNA"/>
</dbReference>
<evidence type="ECO:0000259" key="16">
    <source>
        <dbReference type="Pfam" id="PF03717"/>
    </source>
</evidence>
<keyword evidence="18" id="KW-1185">Reference proteome</keyword>
<dbReference type="InterPro" id="IPR001460">
    <property type="entry name" value="PCN-bd_Tpept"/>
</dbReference>
<evidence type="ECO:0000256" key="13">
    <source>
        <dbReference type="SAM" id="MobiDB-lite"/>
    </source>
</evidence>
<evidence type="ECO:0000256" key="7">
    <source>
        <dbReference type="ARBA" id="ARBA00022729"/>
    </source>
</evidence>
<dbReference type="Gene3D" id="3.40.710.10">
    <property type="entry name" value="DD-peptidase/beta-lactamase superfamily"/>
    <property type="match status" value="1"/>
</dbReference>
<dbReference type="InterPro" id="IPR050515">
    <property type="entry name" value="Beta-lactam/transpept"/>
</dbReference>
<dbReference type="GO" id="GO:0051301">
    <property type="term" value="P:cell division"/>
    <property type="evidence" value="ECO:0007669"/>
    <property type="project" value="UniProtKB-KW"/>
</dbReference>
<feature type="transmembrane region" description="Helical" evidence="14">
    <location>
        <begin position="377"/>
        <end position="399"/>
    </location>
</feature>
<keyword evidence="11 14" id="KW-0472">Membrane</keyword>
<evidence type="ECO:0000259" key="15">
    <source>
        <dbReference type="Pfam" id="PF00905"/>
    </source>
</evidence>
<dbReference type="GO" id="GO:0008658">
    <property type="term" value="F:penicillin binding"/>
    <property type="evidence" value="ECO:0007669"/>
    <property type="project" value="InterPro"/>
</dbReference>
<dbReference type="RefSeq" id="WP_245692077.1">
    <property type="nucleotide sequence ID" value="NZ_FMZF01000003.1"/>
</dbReference>
<comment type="similarity">
    <text evidence="3">Belongs to the transpeptidase family.</text>
</comment>
<feature type="region of interest" description="Disordered" evidence="13">
    <location>
        <begin position="1"/>
        <end position="20"/>
    </location>
</feature>
<evidence type="ECO:0000256" key="4">
    <source>
        <dbReference type="ARBA" id="ARBA00007898"/>
    </source>
</evidence>
<keyword evidence="12" id="KW-0046">Antibiotic resistance</keyword>
<organism evidence="17 18">
    <name type="scientific">Geodermatophilus telluris</name>
    <dbReference type="NCBI Taxonomy" id="1190417"/>
    <lineage>
        <taxon>Bacteria</taxon>
        <taxon>Bacillati</taxon>
        <taxon>Actinomycetota</taxon>
        <taxon>Actinomycetes</taxon>
        <taxon>Geodermatophilales</taxon>
        <taxon>Geodermatophilaceae</taxon>
        <taxon>Geodermatophilus</taxon>
    </lineage>
</organism>
<evidence type="ECO:0000256" key="5">
    <source>
        <dbReference type="ARBA" id="ARBA00012865"/>
    </source>
</evidence>
<dbReference type="GO" id="GO:0008360">
    <property type="term" value="P:regulation of cell shape"/>
    <property type="evidence" value="ECO:0007669"/>
    <property type="project" value="UniProtKB-KW"/>
</dbReference>
<dbReference type="GO" id="GO:0005886">
    <property type="term" value="C:plasma membrane"/>
    <property type="evidence" value="ECO:0007669"/>
    <property type="project" value="TreeGrafter"/>
</dbReference>
<evidence type="ECO:0000256" key="12">
    <source>
        <dbReference type="ARBA" id="ARBA00023251"/>
    </source>
</evidence>
<feature type="transmembrane region" description="Helical" evidence="14">
    <location>
        <begin position="223"/>
        <end position="244"/>
    </location>
</feature>
<gene>
    <name evidence="17" type="ORF">SAMN05660690_2235</name>
</gene>
<dbReference type="SUPFAM" id="SSF56519">
    <property type="entry name" value="Penicillin binding protein dimerisation domain"/>
    <property type="match status" value="1"/>
</dbReference>
<dbReference type="AlphaFoldDB" id="A0A1G6NVN9"/>
<dbReference type="InterPro" id="IPR012338">
    <property type="entry name" value="Beta-lactam/transpept-like"/>
</dbReference>
<evidence type="ECO:0000256" key="8">
    <source>
        <dbReference type="ARBA" id="ARBA00022801"/>
    </source>
</evidence>
<evidence type="ECO:0000256" key="2">
    <source>
        <dbReference type="ARBA" id="ARBA00004141"/>
    </source>
</evidence>
<accession>A0A1G6NVN9</accession>
<evidence type="ECO:0000256" key="1">
    <source>
        <dbReference type="ARBA" id="ARBA00001526"/>
    </source>
</evidence>
<dbReference type="GO" id="GO:0046677">
    <property type="term" value="P:response to antibiotic"/>
    <property type="evidence" value="ECO:0007669"/>
    <property type="project" value="UniProtKB-KW"/>
</dbReference>
<comment type="subcellular location">
    <subcellularLocation>
        <location evidence="2">Membrane</location>
        <topology evidence="2">Multi-pass membrane protein</topology>
    </subcellularLocation>
</comment>
<dbReference type="InterPro" id="IPR005311">
    <property type="entry name" value="PBP_dimer"/>
</dbReference>
<evidence type="ECO:0000313" key="17">
    <source>
        <dbReference type="EMBL" id="SDC71316.1"/>
    </source>
</evidence>
<feature type="transmembrane region" description="Helical" evidence="14">
    <location>
        <begin position="201"/>
        <end position="218"/>
    </location>
</feature>
<keyword evidence="10 14" id="KW-1133">Transmembrane helix</keyword>
<evidence type="ECO:0000256" key="11">
    <source>
        <dbReference type="ARBA" id="ARBA00023136"/>
    </source>
</evidence>
<evidence type="ECO:0000256" key="14">
    <source>
        <dbReference type="SAM" id="Phobius"/>
    </source>
</evidence>
<feature type="transmembrane region" description="Helical" evidence="14">
    <location>
        <begin position="87"/>
        <end position="105"/>
    </location>
</feature>
<feature type="transmembrane region" description="Helical" evidence="14">
    <location>
        <begin position="343"/>
        <end position="365"/>
    </location>
</feature>
<feature type="domain" description="Penicillin-binding protein transpeptidase" evidence="15">
    <location>
        <begin position="676"/>
        <end position="984"/>
    </location>
</feature>
<dbReference type="GO" id="GO:0071555">
    <property type="term" value="P:cell wall organization"/>
    <property type="evidence" value="ECO:0007669"/>
    <property type="project" value="TreeGrafter"/>
</dbReference>
<reference evidence="18" key="1">
    <citation type="submission" date="2016-10" db="EMBL/GenBank/DDBJ databases">
        <authorList>
            <person name="Varghese N."/>
            <person name="Submissions S."/>
        </authorList>
    </citation>
    <scope>NUCLEOTIDE SEQUENCE [LARGE SCALE GENOMIC DNA]</scope>
    <source>
        <strain evidence="18">DSM 45421</strain>
    </source>
</reference>